<dbReference type="InterPro" id="IPR050213">
    <property type="entry name" value="GST_superfamily"/>
</dbReference>
<dbReference type="PROSITE" id="PS50404">
    <property type="entry name" value="GST_NTER"/>
    <property type="match status" value="1"/>
</dbReference>
<dbReference type="Pfam" id="PF00043">
    <property type="entry name" value="GST_C"/>
    <property type="match status" value="1"/>
</dbReference>
<dbReference type="InterPro" id="IPR010987">
    <property type="entry name" value="Glutathione-S-Trfase_C-like"/>
</dbReference>
<dbReference type="InterPro" id="IPR004045">
    <property type="entry name" value="Glutathione_S-Trfase_N"/>
</dbReference>
<evidence type="ECO:0000256" key="1">
    <source>
        <dbReference type="ARBA" id="ARBA00003701"/>
    </source>
</evidence>
<dbReference type="FunFam" id="1.20.1050.10:FF:000003">
    <property type="entry name" value="Glutathione S-transferase 2"/>
    <property type="match status" value="1"/>
</dbReference>
<evidence type="ECO:0000256" key="6">
    <source>
        <dbReference type="ARBA" id="ARBA00071200"/>
    </source>
</evidence>
<sequence length="229" mass="27105">MRPVLGYWKTRCLAQPIRLLLAYKRVDYEDKQYEAGDPPDYDKTCWFSVKYNLGLDFPNLPYYIDGDVKLSQTLAILRYLGRKYDLDGKTEEEMRRIDILVNDAMDLTIQLWDVCYYNYDQKPEYLRKLPEKIKKYSDFLGHRSWFAGEKLTFADFLIYEFLDQHRVLDPTCLEAAPPLQRFMACLEGLEPIREYMVSPSFMSAPLFNKYAAYEIEQRAKKTTAQDGKK</sequence>
<evidence type="ECO:0000259" key="9">
    <source>
        <dbReference type="PROSITE" id="PS50405"/>
    </source>
</evidence>
<dbReference type="EMBL" id="GDRN01056788">
    <property type="protein sequence ID" value="JAI65780.1"/>
    <property type="molecule type" value="Transcribed_RNA"/>
</dbReference>
<dbReference type="CDD" id="cd03075">
    <property type="entry name" value="GST_N_Mu"/>
    <property type="match status" value="1"/>
</dbReference>
<proteinExistence type="inferred from homology"/>
<protein>
    <recommendedName>
        <fullName evidence="6 7">Glutathione S-transferase</fullName>
        <ecNumber evidence="3 7">2.5.1.18</ecNumber>
    </recommendedName>
</protein>
<dbReference type="Gene3D" id="1.20.1050.10">
    <property type="match status" value="1"/>
</dbReference>
<feature type="domain" description="GST C-terminal" evidence="9">
    <location>
        <begin position="90"/>
        <end position="206"/>
    </location>
</feature>
<dbReference type="EC" id="2.5.1.18" evidence="3 7"/>
<dbReference type="SFLD" id="SFLDS00019">
    <property type="entry name" value="Glutathione_Transferase_(cytos"/>
    <property type="match status" value="1"/>
</dbReference>
<dbReference type="Gene3D" id="3.40.30.10">
    <property type="entry name" value="Glutaredoxin"/>
    <property type="match status" value="1"/>
</dbReference>
<feature type="domain" description="GST N-terminal" evidence="8">
    <location>
        <begin position="1"/>
        <end position="88"/>
    </location>
</feature>
<dbReference type="SUPFAM" id="SSF52833">
    <property type="entry name" value="Thioredoxin-like"/>
    <property type="match status" value="1"/>
</dbReference>
<evidence type="ECO:0000259" key="8">
    <source>
        <dbReference type="PROSITE" id="PS50404"/>
    </source>
</evidence>
<name>A0A0P4WG35_SCYOL</name>
<dbReference type="SFLD" id="SFLDG00363">
    <property type="entry name" value="AMPS_(cytGST):_Alpha-__Mu-__Pi"/>
    <property type="match status" value="1"/>
</dbReference>
<comment type="similarity">
    <text evidence="2 7">Belongs to the GST superfamily. Mu family.</text>
</comment>
<dbReference type="FunFam" id="3.40.30.10:FF:000019">
    <property type="entry name" value="Glutathione S-transferase Mu"/>
    <property type="match status" value="1"/>
</dbReference>
<dbReference type="SFLD" id="SFLDG01205">
    <property type="entry name" value="AMPS.1"/>
    <property type="match status" value="1"/>
</dbReference>
<reference evidence="10" key="1">
    <citation type="submission" date="2015-09" db="EMBL/GenBank/DDBJ databases">
        <title>Scylla olivacea transcriptome.</title>
        <authorList>
            <person name="Ikhwanuddin M."/>
        </authorList>
    </citation>
    <scope>NUCLEOTIDE SEQUENCE</scope>
</reference>
<dbReference type="PANTHER" id="PTHR11571">
    <property type="entry name" value="GLUTATHIONE S-TRANSFERASE"/>
    <property type="match status" value="1"/>
</dbReference>
<dbReference type="PRINTS" id="PR01267">
    <property type="entry name" value="GSTRNSFRASEM"/>
</dbReference>
<evidence type="ECO:0000313" key="10">
    <source>
        <dbReference type="EMBL" id="JAI65780.1"/>
    </source>
</evidence>
<dbReference type="GO" id="GO:0004364">
    <property type="term" value="F:glutathione transferase activity"/>
    <property type="evidence" value="ECO:0007669"/>
    <property type="project" value="UniProtKB-EC"/>
</dbReference>
<evidence type="ECO:0000256" key="5">
    <source>
        <dbReference type="ARBA" id="ARBA00047960"/>
    </source>
</evidence>
<evidence type="ECO:0000256" key="4">
    <source>
        <dbReference type="ARBA" id="ARBA00022679"/>
    </source>
</evidence>
<comment type="catalytic activity">
    <reaction evidence="5 7">
        <text>RX + glutathione = an S-substituted glutathione + a halide anion + H(+)</text>
        <dbReference type="Rhea" id="RHEA:16437"/>
        <dbReference type="ChEBI" id="CHEBI:15378"/>
        <dbReference type="ChEBI" id="CHEBI:16042"/>
        <dbReference type="ChEBI" id="CHEBI:17792"/>
        <dbReference type="ChEBI" id="CHEBI:57925"/>
        <dbReference type="ChEBI" id="CHEBI:90779"/>
        <dbReference type="EC" id="2.5.1.18"/>
    </reaction>
</comment>
<evidence type="ECO:0000256" key="7">
    <source>
        <dbReference type="RuleBase" id="RU003494"/>
    </source>
</evidence>
<keyword evidence="4 7" id="KW-0808">Transferase</keyword>
<dbReference type="Pfam" id="PF02798">
    <property type="entry name" value="GST_N"/>
    <property type="match status" value="1"/>
</dbReference>
<dbReference type="InterPro" id="IPR036282">
    <property type="entry name" value="Glutathione-S-Trfase_C_sf"/>
</dbReference>
<accession>A0A0P4WG35</accession>
<dbReference type="InterPro" id="IPR004046">
    <property type="entry name" value="GST_C"/>
</dbReference>
<dbReference type="PANTHER" id="PTHR11571:SF222">
    <property type="entry name" value="GLUTATHIONE TRANSFERASE"/>
    <property type="match status" value="1"/>
</dbReference>
<dbReference type="AlphaFoldDB" id="A0A0P4WG35"/>
<evidence type="ECO:0000256" key="2">
    <source>
        <dbReference type="ARBA" id="ARBA00005861"/>
    </source>
</evidence>
<dbReference type="PROSITE" id="PS50405">
    <property type="entry name" value="GST_CTER"/>
    <property type="match status" value="1"/>
</dbReference>
<evidence type="ECO:0000256" key="3">
    <source>
        <dbReference type="ARBA" id="ARBA00012452"/>
    </source>
</evidence>
<comment type="function">
    <text evidence="1">Conjugation of reduced glutathione to a wide number of exogenous and endogenous hydrophobic electrophiles.</text>
</comment>
<dbReference type="InterPro" id="IPR036249">
    <property type="entry name" value="Thioredoxin-like_sf"/>
</dbReference>
<dbReference type="SUPFAM" id="SSF47616">
    <property type="entry name" value="GST C-terminal domain-like"/>
    <property type="match status" value="1"/>
</dbReference>
<dbReference type="InterPro" id="IPR040079">
    <property type="entry name" value="Glutathione_S-Trfase"/>
</dbReference>
<dbReference type="InterPro" id="IPR003081">
    <property type="entry name" value="GST_mu"/>
</dbReference>
<dbReference type="GO" id="GO:0006749">
    <property type="term" value="P:glutathione metabolic process"/>
    <property type="evidence" value="ECO:0007669"/>
    <property type="project" value="TreeGrafter"/>
</dbReference>
<organism evidence="10">
    <name type="scientific">Scylla olivacea</name>
    <name type="common">Orange mud crab</name>
    <name type="synonym">Cancer olivacea</name>
    <dbReference type="NCBI Taxonomy" id="85551"/>
    <lineage>
        <taxon>Eukaryota</taxon>
        <taxon>Metazoa</taxon>
        <taxon>Ecdysozoa</taxon>
        <taxon>Arthropoda</taxon>
        <taxon>Crustacea</taxon>
        <taxon>Multicrustacea</taxon>
        <taxon>Malacostraca</taxon>
        <taxon>Eumalacostraca</taxon>
        <taxon>Eucarida</taxon>
        <taxon>Decapoda</taxon>
        <taxon>Pleocyemata</taxon>
        <taxon>Brachyura</taxon>
        <taxon>Eubrachyura</taxon>
        <taxon>Portunoidea</taxon>
        <taxon>Portunidae</taxon>
        <taxon>Portuninae</taxon>
        <taxon>Scylla</taxon>
    </lineage>
</organism>